<dbReference type="RefSeq" id="WP_093155311.1">
    <property type="nucleotide sequence ID" value="NZ_FNEK01000019.1"/>
</dbReference>
<dbReference type="Gene3D" id="2.60.120.600">
    <property type="entry name" value="Domain of unknown function DUF1214, C-terminal domain"/>
    <property type="match status" value="1"/>
</dbReference>
<dbReference type="Proteomes" id="UP000199382">
    <property type="component" value="Unassembled WGS sequence"/>
</dbReference>
<proteinExistence type="predicted"/>
<feature type="chain" id="PRO_5011472530" description="Carboxylesterase" evidence="1">
    <location>
        <begin position="28"/>
        <end position="355"/>
    </location>
</feature>
<dbReference type="OrthoDB" id="9777345at2"/>
<accession>A0A1G8UIX1</accession>
<feature type="signal peptide" evidence="1">
    <location>
        <begin position="1"/>
        <end position="27"/>
    </location>
</feature>
<name>A0A1G8UIX1_9RHOB</name>
<organism evidence="4 5">
    <name type="scientific">Aliiruegeria lutimaris</name>
    <dbReference type="NCBI Taxonomy" id="571298"/>
    <lineage>
        <taxon>Bacteria</taxon>
        <taxon>Pseudomonadati</taxon>
        <taxon>Pseudomonadota</taxon>
        <taxon>Alphaproteobacteria</taxon>
        <taxon>Rhodobacterales</taxon>
        <taxon>Roseobacteraceae</taxon>
        <taxon>Aliiruegeria</taxon>
    </lineage>
</organism>
<protein>
    <recommendedName>
        <fullName evidence="6">Carboxylesterase</fullName>
    </recommendedName>
</protein>
<dbReference type="PANTHER" id="PTHR36509:SF2">
    <property type="entry name" value="BLL3101 PROTEIN"/>
    <property type="match status" value="1"/>
</dbReference>
<dbReference type="InterPro" id="IPR010621">
    <property type="entry name" value="DUF1214"/>
</dbReference>
<reference evidence="4 5" key="1">
    <citation type="submission" date="2016-10" db="EMBL/GenBank/DDBJ databases">
        <authorList>
            <person name="de Groot N.N."/>
        </authorList>
    </citation>
    <scope>NUCLEOTIDE SEQUENCE [LARGE SCALE GENOMIC DNA]</scope>
    <source>
        <strain evidence="4 5">DSM 25294</strain>
    </source>
</reference>
<dbReference type="STRING" id="571298.SAMN04488026_101927"/>
<dbReference type="InterPro" id="IPR037049">
    <property type="entry name" value="DUF1214_C_sf"/>
</dbReference>
<gene>
    <name evidence="4" type="ORF">SAMN04488026_101927</name>
</gene>
<dbReference type="Pfam" id="PF06863">
    <property type="entry name" value="DUF1254"/>
    <property type="match status" value="1"/>
</dbReference>
<dbReference type="EMBL" id="FNEK01000019">
    <property type="protein sequence ID" value="SDJ53584.1"/>
    <property type="molecule type" value="Genomic_DNA"/>
</dbReference>
<evidence type="ECO:0008006" key="6">
    <source>
        <dbReference type="Google" id="ProtNLM"/>
    </source>
</evidence>
<evidence type="ECO:0000256" key="1">
    <source>
        <dbReference type="SAM" id="SignalP"/>
    </source>
</evidence>
<dbReference type="SUPFAM" id="SSF160935">
    <property type="entry name" value="VPA0735-like"/>
    <property type="match status" value="1"/>
</dbReference>
<dbReference type="PANTHER" id="PTHR36509">
    <property type="entry name" value="BLL3101 PROTEIN"/>
    <property type="match status" value="1"/>
</dbReference>
<sequence>MRISEKLKSFGIATTVLSFTLVPTAFAGTLQNQFDDIVEGRKIPVTVDNFVRAATDREFAKYLDFIGGVNTMFHVREPTPIDQQPTIRMNRDTLYSTAIVDISEGATLTIPETGDRYISAQIVNQDHYMNEVFVGGGTYTLDMETFDTPYIAILFRTLVDSSDPGDVAAVNALQDQIAIDAASAKPFILPNYDDQSFEAVFAAALELSRYMGDSSRTFGRKDAVDPVRYFLGAAFGWGGLPEEQAYYLNVEPNLPVGEYKIEVPSDVPVDAFWSVSLYNAEGRYEKNDLGVYNINSVTGMRNDDGSMTVNLGGCDDGRVNCIPIMEGWNYAVRLYQPRPEILDGSWDFPAAVPAD</sequence>
<keyword evidence="5" id="KW-1185">Reference proteome</keyword>
<dbReference type="InterPro" id="IPR010679">
    <property type="entry name" value="DUF1254"/>
</dbReference>
<evidence type="ECO:0000313" key="4">
    <source>
        <dbReference type="EMBL" id="SDJ53584.1"/>
    </source>
</evidence>
<dbReference type="Pfam" id="PF06742">
    <property type="entry name" value="DUF1214"/>
    <property type="match status" value="1"/>
</dbReference>
<dbReference type="AlphaFoldDB" id="A0A1G8UIX1"/>
<keyword evidence="1" id="KW-0732">Signal</keyword>
<evidence type="ECO:0000313" key="5">
    <source>
        <dbReference type="Proteomes" id="UP000199382"/>
    </source>
</evidence>
<evidence type="ECO:0000259" key="2">
    <source>
        <dbReference type="Pfam" id="PF06742"/>
    </source>
</evidence>
<feature type="domain" description="DUF1254" evidence="3">
    <location>
        <begin position="69"/>
        <end position="125"/>
    </location>
</feature>
<feature type="domain" description="DUF1214" evidence="2">
    <location>
        <begin position="258"/>
        <end position="338"/>
    </location>
</feature>
<evidence type="ECO:0000259" key="3">
    <source>
        <dbReference type="Pfam" id="PF06863"/>
    </source>
</evidence>